<organism evidence="2 3">
    <name type="scientific">Nitrospirillum viridazoti CBAmc</name>
    <dbReference type="NCBI Taxonomy" id="1441467"/>
    <lineage>
        <taxon>Bacteria</taxon>
        <taxon>Pseudomonadati</taxon>
        <taxon>Pseudomonadota</taxon>
        <taxon>Alphaproteobacteria</taxon>
        <taxon>Rhodospirillales</taxon>
        <taxon>Azospirillaceae</taxon>
        <taxon>Nitrospirillum</taxon>
        <taxon>Nitrospirillum viridazoti</taxon>
    </lineage>
</organism>
<keyword evidence="1" id="KW-1133">Transmembrane helix</keyword>
<dbReference type="EMBL" id="CP022113">
    <property type="protein sequence ID" value="ASG25165.1"/>
    <property type="molecule type" value="Genomic_DNA"/>
</dbReference>
<keyword evidence="1" id="KW-0812">Transmembrane</keyword>
<evidence type="ECO:0000313" key="2">
    <source>
        <dbReference type="EMBL" id="ASG25165.1"/>
    </source>
</evidence>
<dbReference type="Proteomes" id="UP000197153">
    <property type="component" value="Chromosome 4"/>
</dbReference>
<feature type="transmembrane region" description="Helical" evidence="1">
    <location>
        <begin position="30"/>
        <end position="49"/>
    </location>
</feature>
<proteinExistence type="predicted"/>
<name>A0A248K2H2_9PROT</name>
<gene>
    <name evidence="2" type="ORF">Y958_29830</name>
</gene>
<accession>A0A248K2H2</accession>
<keyword evidence="1" id="KW-0472">Membrane</keyword>
<reference evidence="2 3" key="1">
    <citation type="submission" date="2017-06" db="EMBL/GenBank/DDBJ databases">
        <title>Complete genome sequence of Nitrospirillum amazonense strain CBAmC, an endophytic nitrogen-fixing and plant growth-promoting bacterium, isolated from sugarcane.</title>
        <authorList>
            <person name="Schwab S."/>
            <person name="dos Santos Teixeira K.R."/>
            <person name="Simoes Araujo J.L."/>
            <person name="Soares Vidal M."/>
            <person name="Borges de Freitas H.R."/>
            <person name="Rivello Crivelaro A.L."/>
            <person name="Bueno de Camargo Nunes A."/>
            <person name="dos Santos C.M."/>
            <person name="Palmeira da Silva Rosa D."/>
            <person name="da Silva Padilha D."/>
            <person name="da Silva E."/>
            <person name="Araujo Terra L."/>
            <person name="Soares Mendes V."/>
            <person name="Farinelli L."/>
            <person name="Magalhaes Cruz L."/>
            <person name="Baldani J.I."/>
        </authorList>
    </citation>
    <scope>NUCLEOTIDE SEQUENCE [LARGE SCALE GENOMIC DNA]</scope>
    <source>
        <strain evidence="2 3">CBAmC</strain>
    </source>
</reference>
<sequence>MPLTVIVIYLLACILCGVMGRNTTIGFMGHFLLALILTPLLNFLIQAVGRQSSRVRDHLRTPTER</sequence>
<dbReference type="AlphaFoldDB" id="A0A248K2H2"/>
<keyword evidence="3" id="KW-1185">Reference proteome</keyword>
<evidence type="ECO:0000256" key="1">
    <source>
        <dbReference type="SAM" id="Phobius"/>
    </source>
</evidence>
<dbReference type="KEGG" id="nao:Y958_29830"/>
<dbReference type="RefSeq" id="WP_088875543.1">
    <property type="nucleotide sequence ID" value="NZ_CP022113.1"/>
</dbReference>
<protein>
    <submittedName>
        <fullName evidence="2">Uncharacterized protein</fullName>
    </submittedName>
</protein>
<evidence type="ECO:0000313" key="3">
    <source>
        <dbReference type="Proteomes" id="UP000197153"/>
    </source>
</evidence>